<keyword evidence="1" id="KW-0812">Transmembrane</keyword>
<evidence type="ECO:0000313" key="2">
    <source>
        <dbReference type="EMBL" id="KAL1241499.1"/>
    </source>
</evidence>
<reference evidence="2 3" key="1">
    <citation type="submission" date="2024-07" db="EMBL/GenBank/DDBJ databases">
        <title>Enhanced genomic and transcriptomic resources for Trichinella pseudospiralis and T. spiralis underpin the discovery of pronounced molecular differences between stages and species.</title>
        <authorList>
            <person name="Pasi K.K."/>
            <person name="La Rosa G."/>
            <person name="Gomez-Morales M.A."/>
            <person name="Tosini F."/>
            <person name="Sumanam S."/>
            <person name="Young N.D."/>
            <person name="Chang B.C."/>
            <person name="Robin G.B."/>
        </authorList>
    </citation>
    <scope>NUCLEOTIDE SEQUENCE [LARGE SCALE GENOMIC DNA]</scope>
    <source>
        <strain evidence="2">ISS534</strain>
    </source>
</reference>
<accession>A0ABR3KQU9</accession>
<evidence type="ECO:0000256" key="1">
    <source>
        <dbReference type="SAM" id="Phobius"/>
    </source>
</evidence>
<gene>
    <name evidence="2" type="ORF">TSPI_10296</name>
</gene>
<feature type="transmembrane region" description="Helical" evidence="1">
    <location>
        <begin position="53"/>
        <end position="75"/>
    </location>
</feature>
<proteinExistence type="predicted"/>
<evidence type="ECO:0000313" key="3">
    <source>
        <dbReference type="Proteomes" id="UP001558632"/>
    </source>
</evidence>
<sequence length="90" mass="10272">MNKLDRLECSAILIQSSVELSPASFPLIFGRQAGAYMLKLRRLLEQKAQTPTFLVGIILICACLNPNACFQWLFLPSRKRRWIKNSQSAF</sequence>
<dbReference type="EMBL" id="JBEUSY010000251">
    <property type="protein sequence ID" value="KAL1241499.1"/>
    <property type="molecule type" value="Genomic_DNA"/>
</dbReference>
<dbReference type="Proteomes" id="UP001558632">
    <property type="component" value="Unassembled WGS sequence"/>
</dbReference>
<keyword evidence="1" id="KW-0472">Membrane</keyword>
<organism evidence="2 3">
    <name type="scientific">Trichinella spiralis</name>
    <name type="common">Trichina worm</name>
    <dbReference type="NCBI Taxonomy" id="6334"/>
    <lineage>
        <taxon>Eukaryota</taxon>
        <taxon>Metazoa</taxon>
        <taxon>Ecdysozoa</taxon>
        <taxon>Nematoda</taxon>
        <taxon>Enoplea</taxon>
        <taxon>Dorylaimia</taxon>
        <taxon>Trichinellida</taxon>
        <taxon>Trichinellidae</taxon>
        <taxon>Trichinella</taxon>
    </lineage>
</organism>
<protein>
    <submittedName>
        <fullName evidence="2">Undecaprenyl-diphosphatase</fullName>
    </submittedName>
</protein>
<name>A0ABR3KQU9_TRISP</name>
<keyword evidence="1" id="KW-1133">Transmembrane helix</keyword>
<keyword evidence="3" id="KW-1185">Reference proteome</keyword>
<comment type="caution">
    <text evidence="2">The sequence shown here is derived from an EMBL/GenBank/DDBJ whole genome shotgun (WGS) entry which is preliminary data.</text>
</comment>